<evidence type="ECO:0000313" key="10">
    <source>
        <dbReference type="EMBL" id="MCQ9209041.1"/>
    </source>
</evidence>
<evidence type="ECO:0000256" key="5">
    <source>
        <dbReference type="ARBA" id="ARBA00023163"/>
    </source>
</evidence>
<dbReference type="InterPro" id="IPR029016">
    <property type="entry name" value="GAF-like_dom_sf"/>
</dbReference>
<dbReference type="InterPro" id="IPR013198">
    <property type="entry name" value="GTP_trans_reg_CodY_C"/>
</dbReference>
<keyword evidence="3 7" id="KW-0805">Transcription regulation</keyword>
<dbReference type="Pfam" id="PF06018">
    <property type="entry name" value="CodY"/>
    <property type="match status" value="1"/>
</dbReference>
<comment type="similarity">
    <text evidence="7">Belongs to the CodY family.</text>
</comment>
<evidence type="ECO:0000256" key="6">
    <source>
        <dbReference type="ARBA" id="ARBA00034538"/>
    </source>
</evidence>
<evidence type="ECO:0000256" key="3">
    <source>
        <dbReference type="ARBA" id="ARBA00023015"/>
    </source>
</evidence>
<dbReference type="HAMAP" id="MF_00621">
    <property type="entry name" value="HTH_type_CodY"/>
    <property type="match status" value="1"/>
</dbReference>
<comment type="caution">
    <text evidence="10">The sequence shown here is derived from an EMBL/GenBank/DDBJ whole genome shotgun (WGS) entry which is preliminary data.</text>
</comment>
<keyword evidence="1 7" id="KW-0963">Cytoplasm</keyword>
<keyword evidence="11" id="KW-1185">Reference proteome</keyword>
<dbReference type="InterPro" id="IPR036390">
    <property type="entry name" value="WH_DNA-bd_sf"/>
</dbReference>
<feature type="region of interest" description="GAF domain" evidence="7">
    <location>
        <begin position="1"/>
        <end position="162"/>
    </location>
</feature>
<dbReference type="RefSeq" id="WP_256944156.1">
    <property type="nucleotide sequence ID" value="NZ_JANHNZ010000001.1"/>
</dbReference>
<dbReference type="InterPro" id="IPR014154">
    <property type="entry name" value="CodY"/>
</dbReference>
<evidence type="ECO:0000256" key="2">
    <source>
        <dbReference type="ARBA" id="ARBA00022491"/>
    </source>
</evidence>
<dbReference type="PANTHER" id="PTHR40062:SF1">
    <property type="entry name" value="GLOBAL TRANSCRIPTIONAL REGULATOR CODY"/>
    <property type="match status" value="1"/>
</dbReference>
<dbReference type="Proteomes" id="UP001059480">
    <property type="component" value="Unassembled WGS sequence"/>
</dbReference>
<proteinExistence type="inferred from homology"/>
<reference evidence="10" key="2">
    <citation type="journal article" date="2023" name="Curr. Microbiol.">
        <title>Granulicatella seriolae sp. nov., a Novel Facultative Anaerobe Isolated from Yellowtail Marine Fish.</title>
        <authorList>
            <person name="Lee M."/>
            <person name="Choi Y.J."/>
            <person name="Farooq A."/>
            <person name="Jeong J.B."/>
            <person name="Jung M.Y."/>
        </authorList>
    </citation>
    <scope>NUCLEOTIDE SEQUENCE</scope>
    <source>
        <strain evidence="10">S8</strain>
    </source>
</reference>
<evidence type="ECO:0000256" key="4">
    <source>
        <dbReference type="ARBA" id="ARBA00023125"/>
    </source>
</evidence>
<dbReference type="NCBIfam" id="NF003170">
    <property type="entry name" value="PRK04158.1"/>
    <property type="match status" value="1"/>
</dbReference>
<reference evidence="10" key="1">
    <citation type="submission" date="2022-07" db="EMBL/GenBank/DDBJ databases">
        <authorList>
            <person name="Jung M.-Y."/>
            <person name="Lee M."/>
        </authorList>
    </citation>
    <scope>NUCLEOTIDE SEQUENCE</scope>
    <source>
        <strain evidence="10">S8</strain>
    </source>
</reference>
<dbReference type="Pfam" id="PF08222">
    <property type="entry name" value="HTH_CodY"/>
    <property type="match status" value="1"/>
</dbReference>
<evidence type="ECO:0000256" key="1">
    <source>
        <dbReference type="ARBA" id="ARBA00022490"/>
    </source>
</evidence>
<keyword evidence="4 7" id="KW-0238">DNA-binding</keyword>
<dbReference type="Gene3D" id="3.30.450.40">
    <property type="match status" value="1"/>
</dbReference>
<reference evidence="10" key="3">
    <citation type="journal article" date="2023" name="Microbiol. Resour. Announc.">
        <title>Draft Genome Sequence of Granulicatella sp. Strain S8, Isolated from a Marine Fish, Seriola quinqueradiata.</title>
        <authorList>
            <person name="Lee M."/>
            <person name="Farooq A."/>
            <person name="Jeong J.B."/>
            <person name="Jung M.Y."/>
        </authorList>
    </citation>
    <scope>NUCLEOTIDE SEQUENCE</scope>
    <source>
        <strain evidence="10">S8</strain>
    </source>
</reference>
<sequence length="267" mass="30283">MESVLRDLRKINRVLQHENMWVDKSASDLPFDVLAEMLGAMLKVDLYIISKEGRILGYHDEFKVSNPRLTDYIQKRQLPSFYTDQLKHIESTSENIAFDSELTIFPVEEKVQFISGKTTIIPIFASGSRLGSVIMGRIEPIFSTSDLLLAEHAATVIGTELLHWQTEQIAQVNRERRNVQLALNSLSYSELQAIRAIFDNLDSLERIITASKIATEYGITRSVIVNAIRKLESAGIIDSRSLGMKGTFIKIKNQNIAETIRQELEKD</sequence>
<evidence type="ECO:0000259" key="9">
    <source>
        <dbReference type="Pfam" id="PF08222"/>
    </source>
</evidence>
<name>A0ABT1WKC3_9LACT</name>
<protein>
    <recommendedName>
        <fullName evidence="6 7">Global transcriptional regulator CodY</fullName>
    </recommendedName>
</protein>
<dbReference type="PIRSF" id="PIRSF011572">
    <property type="entry name" value="GTP_sensing_CodY"/>
    <property type="match status" value="1"/>
</dbReference>
<dbReference type="NCBIfam" id="TIGR02787">
    <property type="entry name" value="codY_Gpos"/>
    <property type="match status" value="1"/>
</dbReference>
<gene>
    <name evidence="7 10" type="primary">codY</name>
    <name evidence="10" type="ORF">NPA36_00475</name>
</gene>
<feature type="domain" description="Global transcriptional regulator CodY N-terminal" evidence="8">
    <location>
        <begin position="4"/>
        <end position="185"/>
    </location>
</feature>
<evidence type="ECO:0000313" key="11">
    <source>
        <dbReference type="Proteomes" id="UP001059480"/>
    </source>
</evidence>
<feature type="DNA-binding region" description="H-T-H motif" evidence="7">
    <location>
        <begin position="210"/>
        <end position="229"/>
    </location>
</feature>
<accession>A0ABT1WKC3</accession>
<dbReference type="InterPro" id="IPR010312">
    <property type="entry name" value="Transc_reg_CodY_N"/>
</dbReference>
<organism evidence="10 11">
    <name type="scientific">Granulicatella seriolae</name>
    <dbReference type="NCBI Taxonomy" id="2967226"/>
    <lineage>
        <taxon>Bacteria</taxon>
        <taxon>Bacillati</taxon>
        <taxon>Bacillota</taxon>
        <taxon>Bacilli</taxon>
        <taxon>Lactobacillales</taxon>
        <taxon>Carnobacteriaceae</taxon>
        <taxon>Granulicatella</taxon>
    </lineage>
</organism>
<dbReference type="EMBL" id="JANHNZ010000001">
    <property type="protein sequence ID" value="MCQ9209041.1"/>
    <property type="molecule type" value="Genomic_DNA"/>
</dbReference>
<dbReference type="PANTHER" id="PTHR40062">
    <property type="entry name" value="GTP-SENSING TRANSCRIPTIONAL PLEIOTROPIC REPRESSOR CODY"/>
    <property type="match status" value="1"/>
</dbReference>
<feature type="domain" description="Global transcriptional regulator CodY C-terminal" evidence="9">
    <location>
        <begin position="207"/>
        <end position="260"/>
    </location>
</feature>
<dbReference type="InterPro" id="IPR036388">
    <property type="entry name" value="WH-like_DNA-bd_sf"/>
</dbReference>
<comment type="function">
    <text evidence="7">DNA-binding global transcriptional regulator which is involved in the adaptive response to starvation and acts by directly or indirectly controlling the expression of numerous genes in response to nutrient availability. During rapid exponential growth, CodY is highly active and represses genes whose products allow adaptation to nutrient depletion.</text>
</comment>
<evidence type="ECO:0000259" key="8">
    <source>
        <dbReference type="Pfam" id="PF06018"/>
    </source>
</evidence>
<evidence type="ECO:0000256" key="7">
    <source>
        <dbReference type="HAMAP-Rule" id="MF_00621"/>
    </source>
</evidence>
<comment type="subcellular location">
    <subcellularLocation>
        <location evidence="7">Cytoplasm</location>
    </subcellularLocation>
</comment>
<dbReference type="SUPFAM" id="SSF46785">
    <property type="entry name" value="Winged helix' DNA-binding domain"/>
    <property type="match status" value="1"/>
</dbReference>
<keyword evidence="2 7" id="KW-0678">Repressor</keyword>
<keyword evidence="5 7" id="KW-0804">Transcription</keyword>
<dbReference type="Gene3D" id="1.10.10.10">
    <property type="entry name" value="Winged helix-like DNA-binding domain superfamily/Winged helix DNA-binding domain"/>
    <property type="match status" value="1"/>
</dbReference>